<dbReference type="InterPro" id="IPR035413">
    <property type="entry name" value="Terminase_L_C"/>
</dbReference>
<dbReference type="InterPro" id="IPR027417">
    <property type="entry name" value="P-loop_NTPase"/>
</dbReference>
<keyword evidence="4" id="KW-1185">Reference proteome</keyword>
<dbReference type="InterPro" id="IPR006437">
    <property type="entry name" value="Phage_terminase_lsu"/>
</dbReference>
<dbReference type="Pfam" id="PF04466">
    <property type="entry name" value="Terminase_3"/>
    <property type="match status" value="1"/>
</dbReference>
<dbReference type="RefSeq" id="WP_070792761.1">
    <property type="nucleotide sequence ID" value="NZ_MKIR01000023.1"/>
</dbReference>
<evidence type="ECO:0000313" key="4">
    <source>
        <dbReference type="Proteomes" id="UP000178622"/>
    </source>
</evidence>
<dbReference type="InterPro" id="IPR035412">
    <property type="entry name" value="Terminase_L_N"/>
</dbReference>
<gene>
    <name evidence="3" type="ORF">BG261_05415</name>
</gene>
<dbReference type="NCBIfam" id="TIGR01547">
    <property type="entry name" value="phage_term_2"/>
    <property type="match status" value="1"/>
</dbReference>
<feature type="domain" description="Phage terminase large subunit N-terminal" evidence="1">
    <location>
        <begin position="24"/>
        <end position="232"/>
    </location>
</feature>
<proteinExistence type="predicted"/>
<dbReference type="PANTHER" id="PTHR39184:SF1">
    <property type="entry name" value="PBSX PHAGE TERMINASE LARGE SUBUNIT"/>
    <property type="match status" value="1"/>
</dbReference>
<evidence type="ECO:0000313" key="3">
    <source>
        <dbReference type="EMBL" id="OFI48828.1"/>
    </source>
</evidence>
<accession>A0A1E8GMS5</accession>
<dbReference type="PANTHER" id="PTHR39184">
    <property type="match status" value="1"/>
</dbReference>
<dbReference type="Proteomes" id="UP000178622">
    <property type="component" value="Unassembled WGS sequence"/>
</dbReference>
<name>A0A1E8GMS5_9LACT</name>
<dbReference type="AlphaFoldDB" id="A0A1E8GMS5"/>
<evidence type="ECO:0000259" key="1">
    <source>
        <dbReference type="Pfam" id="PF04466"/>
    </source>
</evidence>
<dbReference type="Pfam" id="PF17288">
    <property type="entry name" value="Terminase_3C"/>
    <property type="match status" value="1"/>
</dbReference>
<dbReference type="Gene3D" id="3.30.420.280">
    <property type="match status" value="1"/>
</dbReference>
<dbReference type="OrthoDB" id="9768556at2"/>
<dbReference type="STRING" id="1859473.BG261_05415"/>
<reference evidence="4" key="1">
    <citation type="submission" date="2016-09" db="EMBL/GenBank/DDBJ databases">
        <title>Draft genome sequence of a novel species of the family Streptococcaceae isolated from flowers.</title>
        <authorList>
            <person name="Chuah L.-O."/>
            <person name="Yap K.-P."/>
            <person name="Thong K.L."/>
            <person name="Liong M.T."/>
            <person name="Ahmad R."/>
            <person name="Rusul G."/>
        </authorList>
    </citation>
    <scope>NUCLEOTIDE SEQUENCE [LARGE SCALE GENOMIC DNA]</scope>
    <source>
        <strain evidence="4">DF1</strain>
    </source>
</reference>
<organism evidence="3 4">
    <name type="scientific">Floricoccus tropicus</name>
    <dbReference type="NCBI Taxonomy" id="1859473"/>
    <lineage>
        <taxon>Bacteria</taxon>
        <taxon>Bacillati</taxon>
        <taxon>Bacillota</taxon>
        <taxon>Bacilli</taxon>
        <taxon>Lactobacillales</taxon>
        <taxon>Streptococcaceae</taxon>
        <taxon>Floricoccus</taxon>
    </lineage>
</organism>
<evidence type="ECO:0000259" key="2">
    <source>
        <dbReference type="Pfam" id="PF17288"/>
    </source>
</evidence>
<dbReference type="Gene3D" id="3.40.50.300">
    <property type="entry name" value="P-loop containing nucleotide triphosphate hydrolases"/>
    <property type="match status" value="1"/>
</dbReference>
<protein>
    <submittedName>
        <fullName evidence="3">Terminase</fullName>
    </submittedName>
</protein>
<comment type="caution">
    <text evidence="3">The sequence shown here is derived from an EMBL/GenBank/DDBJ whole genome shotgun (WGS) entry which is preliminary data.</text>
</comment>
<feature type="domain" description="Phage terminase large subunit C-terminal" evidence="2">
    <location>
        <begin position="266"/>
        <end position="423"/>
    </location>
</feature>
<sequence>MKTLINNPVRTINPVFYPVWTSKKTNNILKGGRSSTKSSVISTKLVAKKMKYPESNAIAFRQVANTLNKSVYSQITWALHEAGVADQFIFKKNPLEIIHKKWGTGFYFSGADDPEKLKSLKIPIGFVSDLWFEEMDSFSGEEAIDKIQDTFIRNDLPYGLNVTTWGSYNPPRNPYLWINDYIEKHRNDDDFLIHHSTYLDDKLGYNSEQILRKIEKYKENDFDYYRWMYLGEVIGMGTNVYNAELFQELDELPSGEYVVGLYYGIDSGHQVSATSCVCVGYTNKRNVVLLDMYYYSPAGKSIKKAPSELSKELNDFIKRTSMEWKAPIVFRVIDSAEGALRNQYYLDFKIRLEPVNKLKNVTMIDFVQDLLAQGRFYYLKKKSTEIFVDEHRKYMWDEKTLNSDDPKVLKVDDHSVDAFKYLVITAAKKWNLKV</sequence>
<dbReference type="InterPro" id="IPR052380">
    <property type="entry name" value="Viral_DNA_packaging_terminase"/>
</dbReference>
<dbReference type="EMBL" id="MKIR01000023">
    <property type="protein sequence ID" value="OFI48828.1"/>
    <property type="molecule type" value="Genomic_DNA"/>
</dbReference>